<dbReference type="Gene3D" id="3.40.190.10">
    <property type="entry name" value="Periplasmic binding protein-like II"/>
    <property type="match status" value="2"/>
</dbReference>
<organism evidence="3 4">
    <name type="scientific">Candidatus Thiodiazotropha taylori</name>
    <dbReference type="NCBI Taxonomy" id="2792791"/>
    <lineage>
        <taxon>Bacteria</taxon>
        <taxon>Pseudomonadati</taxon>
        <taxon>Pseudomonadota</taxon>
        <taxon>Gammaproteobacteria</taxon>
        <taxon>Chromatiales</taxon>
        <taxon>Sedimenticolaceae</taxon>
        <taxon>Candidatus Thiodiazotropha</taxon>
    </lineage>
</organism>
<dbReference type="PANTHER" id="PTHR37945:SF1">
    <property type="entry name" value="EXTRACELLULAR TUNGSTATE BINDING PROTEIN"/>
    <property type="match status" value="1"/>
</dbReference>
<dbReference type="CDD" id="cd05466">
    <property type="entry name" value="PBP2_LTTR_substrate"/>
    <property type="match status" value="1"/>
</dbReference>
<dbReference type="InterPro" id="IPR052738">
    <property type="entry name" value="ABC-Tungstate_binding"/>
</dbReference>
<evidence type="ECO:0000256" key="1">
    <source>
        <dbReference type="SAM" id="SignalP"/>
    </source>
</evidence>
<gene>
    <name evidence="3" type="ORF">KME65_19610</name>
</gene>
<reference evidence="3 4" key="1">
    <citation type="submission" date="2021-05" db="EMBL/GenBank/DDBJ databases">
        <title>Genetic and Functional Diversity in Clade A Lucinid endosymbionts from the Bahamas.</title>
        <authorList>
            <person name="Giani N.M."/>
            <person name="Engel A.S."/>
            <person name="Campbell B.J."/>
        </authorList>
    </citation>
    <scope>NUCLEOTIDE SEQUENCE [LARGE SCALE GENOMIC DNA]</scope>
    <source>
        <strain evidence="3">LUC16012Gg_MoonRockCtena</strain>
    </source>
</reference>
<comment type="caution">
    <text evidence="3">The sequence shown here is derived from an EMBL/GenBank/DDBJ whole genome shotgun (WGS) entry which is preliminary data.</text>
</comment>
<dbReference type="Pfam" id="PF12849">
    <property type="entry name" value="PBP_like_2"/>
    <property type="match status" value="1"/>
</dbReference>
<dbReference type="InterPro" id="IPR024370">
    <property type="entry name" value="PBP_domain"/>
</dbReference>
<accession>A0A944QUK0</accession>
<dbReference type="PANTHER" id="PTHR37945">
    <property type="entry name" value="EXTRACELLULAR TUNGSTATE BINDING PROTEIN"/>
    <property type="match status" value="1"/>
</dbReference>
<feature type="signal peptide" evidence="1">
    <location>
        <begin position="1"/>
        <end position="26"/>
    </location>
</feature>
<protein>
    <submittedName>
        <fullName evidence="3">Substrate-binding domain-containing protein</fullName>
    </submittedName>
</protein>
<feature type="domain" description="PBP" evidence="2">
    <location>
        <begin position="34"/>
        <end position="253"/>
    </location>
</feature>
<sequence>MFSRIFLYFARFLAVAMLLTIGTSHAETVQKQTIRLATTTSTDNSGLLADLLPAFTEATGYPVHVIAVGTGKALRMGRDGDVDLVLVHARAAEDKFVAEGHGVKRFGVMYNDFVLIGPAEDPAGIANTEDVVSALEAIARQQASFISRGDDSGTHKKELGLWKKSAIKPEGDWYREVGQGMGKVIQIASEMEAYTLTDRGTWLAYRKKSPLQIRFEGDPLLFNPYGIIAVSPKRYPDINHQGANALIKWMISPQGQERIGNFRIGDNRLFTPSADAGEFASFKPNH</sequence>
<dbReference type="EMBL" id="JAHHGM010000029">
    <property type="protein sequence ID" value="MBT2991173.1"/>
    <property type="molecule type" value="Genomic_DNA"/>
</dbReference>
<name>A0A944QUK0_9GAMM</name>
<evidence type="ECO:0000259" key="2">
    <source>
        <dbReference type="Pfam" id="PF12849"/>
    </source>
</evidence>
<proteinExistence type="predicted"/>
<evidence type="ECO:0000313" key="3">
    <source>
        <dbReference type="EMBL" id="MBT2991173.1"/>
    </source>
</evidence>
<keyword evidence="1" id="KW-0732">Signal</keyword>
<evidence type="ECO:0000313" key="4">
    <source>
        <dbReference type="Proteomes" id="UP000770889"/>
    </source>
</evidence>
<dbReference type="SUPFAM" id="SSF53850">
    <property type="entry name" value="Periplasmic binding protein-like II"/>
    <property type="match status" value="1"/>
</dbReference>
<feature type="chain" id="PRO_5037692333" evidence="1">
    <location>
        <begin position="27"/>
        <end position="286"/>
    </location>
</feature>
<dbReference type="Proteomes" id="UP000770889">
    <property type="component" value="Unassembled WGS sequence"/>
</dbReference>
<dbReference type="AlphaFoldDB" id="A0A944QUK0"/>